<dbReference type="InterPro" id="IPR010998">
    <property type="entry name" value="Integrase_recombinase_N"/>
</dbReference>
<dbReference type="Gene3D" id="1.10.443.10">
    <property type="entry name" value="Intergrase catalytic core"/>
    <property type="match status" value="1"/>
</dbReference>
<name>A0ABX1BKM3_9ACTN</name>
<feature type="domain" description="Tyr recombinase" evidence="6">
    <location>
        <begin position="213"/>
        <end position="359"/>
    </location>
</feature>
<evidence type="ECO:0000256" key="5">
    <source>
        <dbReference type="SAM" id="MobiDB-lite"/>
    </source>
</evidence>
<dbReference type="Gene3D" id="1.10.150.130">
    <property type="match status" value="1"/>
</dbReference>
<dbReference type="EMBL" id="JAATEP010000068">
    <property type="protein sequence ID" value="NJP97547.1"/>
    <property type="molecule type" value="Genomic_DNA"/>
</dbReference>
<dbReference type="InterPro" id="IPR013762">
    <property type="entry name" value="Integrase-like_cat_sf"/>
</dbReference>
<protein>
    <submittedName>
        <fullName evidence="8">Site-specific integrase</fullName>
    </submittedName>
</protein>
<evidence type="ECO:0000256" key="4">
    <source>
        <dbReference type="PROSITE-ProRule" id="PRU01248"/>
    </source>
</evidence>
<comment type="caution">
    <text evidence="8">The sequence shown here is derived from an EMBL/GenBank/DDBJ whole genome shotgun (WGS) entry which is preliminary data.</text>
</comment>
<sequence length="359" mass="37799">MPPAASGKQDGKQAGKQGGKQGGPRVSPVADEWRLVAMAEERGETGVARAVPDRAEEAVLSVGRIGGLRPRRRPGDGGEASGADVDLVDALPPATRRTVAAWLLERQSAATRQARLQVLAAFVRWLRSVDPAIELLAVTGAHLDAYCDAARAGKLTVGVRNPGRPLSRTTVSRKRAVLSSFYTFAWRSGVVRHDHAAVVPRPAPPRDPAVLGRADRRLLREGVARLAEEGRAAEAAAVALLDATGAPVSALAGLTVQDLRAVTAGGPAVVTVHDGRGDLVAFPVPPLARALLRALSAARTPGEPLLRRPDGRPVDVQWVTAALTAAALAGGVPRERAELLDPHMMRATTVTELMREQVM</sequence>
<evidence type="ECO:0000259" key="6">
    <source>
        <dbReference type="PROSITE" id="PS51898"/>
    </source>
</evidence>
<organism evidence="8 9">
    <name type="scientific">Nonomuraea composti</name>
    <dbReference type="NCBI Taxonomy" id="2720023"/>
    <lineage>
        <taxon>Bacteria</taxon>
        <taxon>Bacillati</taxon>
        <taxon>Actinomycetota</taxon>
        <taxon>Actinomycetes</taxon>
        <taxon>Streptosporangiales</taxon>
        <taxon>Streptosporangiaceae</taxon>
        <taxon>Nonomuraea</taxon>
    </lineage>
</organism>
<dbReference type="SUPFAM" id="SSF56349">
    <property type="entry name" value="DNA breaking-rejoining enzymes"/>
    <property type="match status" value="1"/>
</dbReference>
<dbReference type="InterPro" id="IPR050090">
    <property type="entry name" value="Tyrosine_recombinase_XerCD"/>
</dbReference>
<evidence type="ECO:0000313" key="8">
    <source>
        <dbReference type="EMBL" id="NJP97547.1"/>
    </source>
</evidence>
<evidence type="ECO:0000256" key="1">
    <source>
        <dbReference type="ARBA" id="ARBA00008857"/>
    </source>
</evidence>
<dbReference type="InterPro" id="IPR011010">
    <property type="entry name" value="DNA_brk_join_enz"/>
</dbReference>
<keyword evidence="3" id="KW-0233">DNA recombination</keyword>
<comment type="similarity">
    <text evidence="1">Belongs to the 'phage' integrase family.</text>
</comment>
<evidence type="ECO:0000256" key="3">
    <source>
        <dbReference type="ARBA" id="ARBA00023172"/>
    </source>
</evidence>
<dbReference type="RefSeq" id="WP_168019816.1">
    <property type="nucleotide sequence ID" value="NZ_JAATEP010000068.1"/>
</dbReference>
<dbReference type="PROSITE" id="PS51900">
    <property type="entry name" value="CB"/>
    <property type="match status" value="1"/>
</dbReference>
<evidence type="ECO:0000256" key="2">
    <source>
        <dbReference type="ARBA" id="ARBA00023125"/>
    </source>
</evidence>
<keyword evidence="2 4" id="KW-0238">DNA-binding</keyword>
<gene>
    <name evidence="8" type="ORF">HCN51_50390</name>
</gene>
<dbReference type="PANTHER" id="PTHR30349:SF41">
    <property type="entry name" value="INTEGRASE_RECOMBINASE PROTEIN MJ0367-RELATED"/>
    <property type="match status" value="1"/>
</dbReference>
<feature type="domain" description="Core-binding (CB)" evidence="7">
    <location>
        <begin position="93"/>
        <end position="186"/>
    </location>
</feature>
<dbReference type="InterPro" id="IPR002104">
    <property type="entry name" value="Integrase_catalytic"/>
</dbReference>
<keyword evidence="9" id="KW-1185">Reference proteome</keyword>
<evidence type="ECO:0000259" key="7">
    <source>
        <dbReference type="PROSITE" id="PS51900"/>
    </source>
</evidence>
<dbReference type="PROSITE" id="PS51898">
    <property type="entry name" value="TYR_RECOMBINASE"/>
    <property type="match status" value="1"/>
</dbReference>
<reference evidence="8 9" key="1">
    <citation type="submission" date="2020-03" db="EMBL/GenBank/DDBJ databases">
        <title>WGS of actinomycetes isolated from Thailand.</title>
        <authorList>
            <person name="Thawai C."/>
        </authorList>
    </citation>
    <scope>NUCLEOTIDE SEQUENCE [LARGE SCALE GENOMIC DNA]</scope>
    <source>
        <strain evidence="8 9">FMUSA5-5</strain>
    </source>
</reference>
<dbReference type="PANTHER" id="PTHR30349">
    <property type="entry name" value="PHAGE INTEGRASE-RELATED"/>
    <property type="match status" value="1"/>
</dbReference>
<dbReference type="Proteomes" id="UP000696294">
    <property type="component" value="Unassembled WGS sequence"/>
</dbReference>
<proteinExistence type="inferred from homology"/>
<evidence type="ECO:0000313" key="9">
    <source>
        <dbReference type="Proteomes" id="UP000696294"/>
    </source>
</evidence>
<dbReference type="InterPro" id="IPR044068">
    <property type="entry name" value="CB"/>
</dbReference>
<feature type="region of interest" description="Disordered" evidence="5">
    <location>
        <begin position="1"/>
        <end position="31"/>
    </location>
</feature>
<accession>A0ABX1BKM3</accession>